<protein>
    <submittedName>
        <fullName evidence="4">Mce family protein Mce2A</fullName>
    </submittedName>
</protein>
<feature type="domain" description="Mce/MlaD" evidence="2">
    <location>
        <begin position="39"/>
        <end position="113"/>
    </location>
</feature>
<accession>A0A3S5Y2V2</accession>
<organism evidence="4">
    <name type="scientific">Rhodococcus hoagii (strain 103S)</name>
    <name type="common">Rhodococcus equi</name>
    <dbReference type="NCBI Taxonomy" id="685727"/>
    <lineage>
        <taxon>Bacteria</taxon>
        <taxon>Bacillati</taxon>
        <taxon>Actinomycetota</taxon>
        <taxon>Actinomycetes</taxon>
        <taxon>Mycobacteriales</taxon>
        <taxon>Nocardiaceae</taxon>
        <taxon>Prescottella</taxon>
    </lineage>
</organism>
<dbReference type="InterPro" id="IPR024516">
    <property type="entry name" value="Mce_C"/>
</dbReference>
<dbReference type="EMBL" id="FN563149">
    <property type="protein sequence ID" value="CBH46861.1"/>
    <property type="molecule type" value="Genomic_DNA"/>
</dbReference>
<dbReference type="NCBIfam" id="TIGR00996">
    <property type="entry name" value="Mtu_fam_mce"/>
    <property type="match status" value="1"/>
</dbReference>
<name>A0A3S5Y2V2_RHOH1</name>
<gene>
    <name evidence="4" type="primary">mce2A</name>
    <name evidence="4" type="ordered locus">REQ_07450</name>
</gene>
<dbReference type="KEGG" id="req:REQ_07450"/>
<evidence type="ECO:0000259" key="3">
    <source>
        <dbReference type="Pfam" id="PF11887"/>
    </source>
</evidence>
<dbReference type="GeneID" id="57576304"/>
<reference evidence="4" key="1">
    <citation type="journal article" date="2010" name="PLoS Genet.">
        <title>The genome of a pathogenic rhodococcus: cooptive virulence underpinned by key gene acquisitions.</title>
        <authorList>
            <person name="Letek M."/>
            <person name="Gonzalez P."/>
            <person name="Macarthur I."/>
            <person name="Rodriguez H."/>
            <person name="Freeman T.C."/>
            <person name="Valero-Rello A."/>
            <person name="Blanco M."/>
            <person name="Buckley T."/>
            <person name="Cherevach I."/>
            <person name="Fahey R."/>
            <person name="Hapeshi A."/>
            <person name="Holdstock J."/>
            <person name="Leadon D."/>
            <person name="Navas J."/>
            <person name="Ocampo A."/>
            <person name="Quail M.A."/>
            <person name="Sanders M."/>
            <person name="Scortti M.M."/>
            <person name="Prescott J.F."/>
            <person name="Fogarty U."/>
            <person name="Meijer W.G."/>
            <person name="Parkhill J."/>
            <person name="Bentley S.D."/>
            <person name="Vazquez-Boland J.A."/>
        </authorList>
    </citation>
    <scope>NUCLEOTIDE SEQUENCE [LARGE SCALE GENOMIC DNA]</scope>
    <source>
        <strain evidence="4 5">103S</strain>
    </source>
</reference>
<evidence type="ECO:0000256" key="1">
    <source>
        <dbReference type="SAM" id="Phobius"/>
    </source>
</evidence>
<dbReference type="PANTHER" id="PTHR33371:SF19">
    <property type="entry name" value="MCE-FAMILY PROTEIN MCE4A"/>
    <property type="match status" value="1"/>
</dbReference>
<dbReference type="InterPro" id="IPR003399">
    <property type="entry name" value="Mce/MlaD"/>
</dbReference>
<dbReference type="Pfam" id="PF11887">
    <property type="entry name" value="Mce4_CUP1"/>
    <property type="match status" value="1"/>
</dbReference>
<evidence type="ECO:0000313" key="4">
    <source>
        <dbReference type="EMBL" id="CBH46861.1"/>
    </source>
</evidence>
<dbReference type="AlphaFoldDB" id="A0A3S5Y2V2"/>
<feature type="transmembrane region" description="Helical" evidence="1">
    <location>
        <begin position="12"/>
        <end position="34"/>
    </location>
</feature>
<dbReference type="Pfam" id="PF02470">
    <property type="entry name" value="MlaD"/>
    <property type="match status" value="1"/>
</dbReference>
<evidence type="ECO:0000313" key="5">
    <source>
        <dbReference type="Proteomes" id="UP000006892"/>
    </source>
</evidence>
<dbReference type="InterPro" id="IPR052336">
    <property type="entry name" value="MlaD_Phospholipid_Transporter"/>
</dbReference>
<evidence type="ECO:0000259" key="2">
    <source>
        <dbReference type="Pfam" id="PF02470"/>
    </source>
</evidence>
<proteinExistence type="predicted"/>
<keyword evidence="1" id="KW-0812">Transmembrane</keyword>
<dbReference type="GO" id="GO:0005576">
    <property type="term" value="C:extracellular region"/>
    <property type="evidence" value="ECO:0007669"/>
    <property type="project" value="TreeGrafter"/>
</dbReference>
<feature type="domain" description="Mammalian cell entry C-terminal" evidence="3">
    <location>
        <begin position="119"/>
        <end position="338"/>
    </location>
</feature>
<dbReference type="InterPro" id="IPR005693">
    <property type="entry name" value="Mce"/>
</dbReference>
<dbReference type="RefSeq" id="WP_005515518.1">
    <property type="nucleotide sequence ID" value="NC_014659.1"/>
</dbReference>
<keyword evidence="1" id="KW-0472">Membrane</keyword>
<dbReference type="GO" id="GO:0051701">
    <property type="term" value="P:biological process involved in interaction with host"/>
    <property type="evidence" value="ECO:0007669"/>
    <property type="project" value="TreeGrafter"/>
</dbReference>
<keyword evidence="1" id="KW-1133">Transmembrane helix</keyword>
<sequence length="392" mass="41725">MPEARWKTKLAAAVMVLSLVAIVVVALTMFVGGFTKSESVLVTAPRSGLVMDPDAKVKMRGVQVGKVGSVSYTGDGAELQLDMDPSMMSKIPANATVEIDSTTVFGAKFVNFVVPEDPSPQSLQPGTVISADSVTVEFNTLFQHLTEVLDQVQPEKLNATLGALSSALRGRGEDLGILLEQGDQYLKTMNPTLPQLEYDVRATAEVSNIYADTAQDLLKVVENATGTSGSIVEEQANLDLLLMNVTGLANTGNAVLRENEANAEAALDSLTHTTTLLGEYSPELTCFITGLNQARIKFEPMTGTGKYASLMLSTNFLLGAKAYEAPEELPRVAASGGPNCYGLPGFDPKRDGNAPFVVANTAPSPYVPSEQASLSVPTLFRFLFDGYTEADQ</sequence>
<dbReference type="Proteomes" id="UP001154400">
    <property type="component" value="Chromosome"/>
</dbReference>
<dbReference type="PANTHER" id="PTHR33371">
    <property type="entry name" value="INTERMEMBRANE PHOSPHOLIPID TRANSPORT SYSTEM BINDING PROTEIN MLAD-RELATED"/>
    <property type="match status" value="1"/>
</dbReference>